<dbReference type="AlphaFoldDB" id="A0A9R1U6V4"/>
<dbReference type="Proteomes" id="UP000694866">
    <property type="component" value="Unplaced"/>
</dbReference>
<organism evidence="3 4">
    <name type="scientific">Fopius arisanus</name>
    <dbReference type="NCBI Taxonomy" id="64838"/>
    <lineage>
        <taxon>Eukaryota</taxon>
        <taxon>Metazoa</taxon>
        <taxon>Ecdysozoa</taxon>
        <taxon>Arthropoda</taxon>
        <taxon>Hexapoda</taxon>
        <taxon>Insecta</taxon>
        <taxon>Pterygota</taxon>
        <taxon>Neoptera</taxon>
        <taxon>Endopterygota</taxon>
        <taxon>Hymenoptera</taxon>
        <taxon>Apocrita</taxon>
        <taxon>Ichneumonoidea</taxon>
        <taxon>Braconidae</taxon>
        <taxon>Opiinae</taxon>
        <taxon>Fopius</taxon>
    </lineage>
</organism>
<keyword evidence="2" id="KW-0812">Transmembrane</keyword>
<proteinExistence type="predicted"/>
<protein>
    <submittedName>
        <fullName evidence="4">Uncharacterized protein</fullName>
    </submittedName>
</protein>
<keyword evidence="2" id="KW-0472">Membrane</keyword>
<accession>A0A9R1U6V4</accession>
<keyword evidence="3" id="KW-1185">Reference proteome</keyword>
<name>A0A9R1U6V4_9HYME</name>
<dbReference type="RefSeq" id="XP_011309432.1">
    <property type="nucleotide sequence ID" value="XM_011311130.1"/>
</dbReference>
<feature type="transmembrane region" description="Helical" evidence="2">
    <location>
        <begin position="31"/>
        <end position="52"/>
    </location>
</feature>
<evidence type="ECO:0000256" key="2">
    <source>
        <dbReference type="SAM" id="Phobius"/>
    </source>
</evidence>
<feature type="region of interest" description="Disordered" evidence="1">
    <location>
        <begin position="96"/>
        <end position="115"/>
    </location>
</feature>
<evidence type="ECO:0000313" key="4">
    <source>
        <dbReference type="RefSeq" id="XP_011309432.1"/>
    </source>
</evidence>
<dbReference type="OrthoDB" id="7699155at2759"/>
<sequence length="115" mass="13462">MRRWLRNFVRIKTNPMESKYAAQMKLKLSTLYGFAVYNAFGIFMVLLVYNYYPMTAKEKKQQGRYYARLWQGDDITVYRVDGFKVIEKYEIEGTPKLIPHPSELLDDDSTGASAT</sequence>
<dbReference type="GeneID" id="105270289"/>
<keyword evidence="2" id="KW-1133">Transmembrane helix</keyword>
<reference evidence="4" key="1">
    <citation type="submission" date="2025-08" db="UniProtKB">
        <authorList>
            <consortium name="RefSeq"/>
        </authorList>
    </citation>
    <scope>IDENTIFICATION</scope>
    <source>
        <strain evidence="4">USDA-PBARC FA_bdor</strain>
        <tissue evidence="4">Whole organism</tissue>
    </source>
</reference>
<gene>
    <name evidence="4" type="primary">LOC105270289</name>
</gene>
<evidence type="ECO:0000256" key="1">
    <source>
        <dbReference type="SAM" id="MobiDB-lite"/>
    </source>
</evidence>
<dbReference type="KEGG" id="fas:105270289"/>
<evidence type="ECO:0000313" key="3">
    <source>
        <dbReference type="Proteomes" id="UP000694866"/>
    </source>
</evidence>